<feature type="transmembrane region" description="Helical" evidence="6">
    <location>
        <begin position="164"/>
        <end position="184"/>
    </location>
</feature>
<dbReference type="PANTHER" id="PTHR46641:SF2">
    <property type="entry name" value="FMRFAMIDE RECEPTOR"/>
    <property type="match status" value="1"/>
</dbReference>
<evidence type="ECO:0000256" key="3">
    <source>
        <dbReference type="ARBA" id="ARBA00022989"/>
    </source>
</evidence>
<feature type="transmembrane region" description="Helical" evidence="6">
    <location>
        <begin position="220"/>
        <end position="238"/>
    </location>
</feature>
<evidence type="ECO:0000313" key="9">
    <source>
        <dbReference type="Proteomes" id="UP001519460"/>
    </source>
</evidence>
<accession>A0ABD0KIC7</accession>
<protein>
    <recommendedName>
        <fullName evidence="7">G-protein coupled receptors family 1 profile domain-containing protein</fullName>
    </recommendedName>
</protein>
<dbReference type="AlphaFoldDB" id="A0ABD0KIC7"/>
<dbReference type="Proteomes" id="UP001519460">
    <property type="component" value="Unassembled WGS sequence"/>
</dbReference>
<keyword evidence="4 6" id="KW-0472">Membrane</keyword>
<feature type="compositionally biased region" description="Polar residues" evidence="5">
    <location>
        <begin position="138"/>
        <end position="155"/>
    </location>
</feature>
<dbReference type="InterPro" id="IPR052954">
    <property type="entry name" value="GPCR-Ligand_Int"/>
</dbReference>
<keyword evidence="3 6" id="KW-1133">Transmembrane helix</keyword>
<comment type="subcellular location">
    <subcellularLocation>
        <location evidence="1">Membrane</location>
    </subcellularLocation>
</comment>
<name>A0ABD0KIC7_9CAEN</name>
<dbReference type="InterPro" id="IPR000276">
    <property type="entry name" value="GPCR_Rhodpsn"/>
</dbReference>
<evidence type="ECO:0000313" key="8">
    <source>
        <dbReference type="EMBL" id="KAK7486983.1"/>
    </source>
</evidence>
<comment type="caution">
    <text evidence="8">The sequence shown here is derived from an EMBL/GenBank/DDBJ whole genome shotgun (WGS) entry which is preliminary data.</text>
</comment>
<evidence type="ECO:0000256" key="6">
    <source>
        <dbReference type="SAM" id="Phobius"/>
    </source>
</evidence>
<organism evidence="8 9">
    <name type="scientific">Batillaria attramentaria</name>
    <dbReference type="NCBI Taxonomy" id="370345"/>
    <lineage>
        <taxon>Eukaryota</taxon>
        <taxon>Metazoa</taxon>
        <taxon>Spiralia</taxon>
        <taxon>Lophotrochozoa</taxon>
        <taxon>Mollusca</taxon>
        <taxon>Gastropoda</taxon>
        <taxon>Caenogastropoda</taxon>
        <taxon>Sorbeoconcha</taxon>
        <taxon>Cerithioidea</taxon>
        <taxon>Batillariidae</taxon>
        <taxon>Batillaria</taxon>
    </lineage>
</organism>
<feature type="transmembrane region" description="Helical" evidence="6">
    <location>
        <begin position="70"/>
        <end position="91"/>
    </location>
</feature>
<keyword evidence="9" id="KW-1185">Reference proteome</keyword>
<dbReference type="PROSITE" id="PS50262">
    <property type="entry name" value="G_PROTEIN_RECEP_F1_2"/>
    <property type="match status" value="1"/>
</dbReference>
<dbReference type="Pfam" id="PF00001">
    <property type="entry name" value="7tm_1"/>
    <property type="match status" value="1"/>
</dbReference>
<sequence length="256" mass="29048">MRSLDRFRRPKLYTCTVALLAYLFDINRNFKNKIVVVSVNSTTTIHMVPTQTLLEDKQLFLDLSLVSVVVFQYTPLVLLVLFNVLLVTALAKHSRKMKSKFGGKDNGESGETSGREPFPGHHKQQIEVDEKPRPPPQSRQRNLTKTSGDGGSSLQRQKAATRTVLVYSFLFTVLSLPYAFYPLLRRVIPGFDVYDREHYLVMSLGNVFVLLDTVSSAMNFFIYFSTGSAFRAGVFRLLHIRQKKRVDNCGESTTVT</sequence>
<dbReference type="SUPFAM" id="SSF81321">
    <property type="entry name" value="Family A G protein-coupled receptor-like"/>
    <property type="match status" value="1"/>
</dbReference>
<feature type="compositionally biased region" description="Basic and acidic residues" evidence="5">
    <location>
        <begin position="124"/>
        <end position="133"/>
    </location>
</feature>
<evidence type="ECO:0000256" key="2">
    <source>
        <dbReference type="ARBA" id="ARBA00022692"/>
    </source>
</evidence>
<evidence type="ECO:0000256" key="4">
    <source>
        <dbReference type="ARBA" id="ARBA00023136"/>
    </source>
</evidence>
<dbReference type="Gene3D" id="1.20.1070.10">
    <property type="entry name" value="Rhodopsin 7-helix transmembrane proteins"/>
    <property type="match status" value="1"/>
</dbReference>
<evidence type="ECO:0000259" key="7">
    <source>
        <dbReference type="PROSITE" id="PS50262"/>
    </source>
</evidence>
<proteinExistence type="predicted"/>
<dbReference type="GO" id="GO:0016020">
    <property type="term" value="C:membrane"/>
    <property type="evidence" value="ECO:0007669"/>
    <property type="project" value="UniProtKB-SubCell"/>
</dbReference>
<keyword evidence="2 6" id="KW-0812">Transmembrane</keyword>
<evidence type="ECO:0000256" key="5">
    <source>
        <dbReference type="SAM" id="MobiDB-lite"/>
    </source>
</evidence>
<dbReference type="EMBL" id="JACVVK020000171">
    <property type="protein sequence ID" value="KAK7486983.1"/>
    <property type="molecule type" value="Genomic_DNA"/>
</dbReference>
<evidence type="ECO:0000256" key="1">
    <source>
        <dbReference type="ARBA" id="ARBA00004370"/>
    </source>
</evidence>
<dbReference type="InterPro" id="IPR017452">
    <property type="entry name" value="GPCR_Rhodpsn_7TM"/>
</dbReference>
<dbReference type="PANTHER" id="PTHR46641">
    <property type="entry name" value="FMRFAMIDE RECEPTOR-RELATED"/>
    <property type="match status" value="1"/>
</dbReference>
<feature type="region of interest" description="Disordered" evidence="5">
    <location>
        <begin position="98"/>
        <end position="155"/>
    </location>
</feature>
<gene>
    <name evidence="8" type="ORF">BaRGS_00021799</name>
</gene>
<feature type="domain" description="G-protein coupled receptors family 1 profile" evidence="7">
    <location>
        <begin position="1"/>
        <end position="223"/>
    </location>
</feature>
<reference evidence="8 9" key="1">
    <citation type="journal article" date="2023" name="Sci. Data">
        <title>Genome assembly of the Korean intertidal mud-creeper Batillaria attramentaria.</title>
        <authorList>
            <person name="Patra A.K."/>
            <person name="Ho P.T."/>
            <person name="Jun S."/>
            <person name="Lee S.J."/>
            <person name="Kim Y."/>
            <person name="Won Y.J."/>
        </authorList>
    </citation>
    <scope>NUCLEOTIDE SEQUENCE [LARGE SCALE GENOMIC DNA]</scope>
    <source>
        <strain evidence="8">Wonlab-2016</strain>
    </source>
</reference>